<organism evidence="12 13">
    <name type="scientific">Thanatephorus cucumeris (strain AG1-IB / isolate 7/3/14)</name>
    <name type="common">Lettuce bottom rot fungus</name>
    <name type="synonym">Rhizoctonia solani</name>
    <dbReference type="NCBI Taxonomy" id="1108050"/>
    <lineage>
        <taxon>Eukaryota</taxon>
        <taxon>Fungi</taxon>
        <taxon>Dikarya</taxon>
        <taxon>Basidiomycota</taxon>
        <taxon>Agaricomycotina</taxon>
        <taxon>Agaricomycetes</taxon>
        <taxon>Cantharellales</taxon>
        <taxon>Ceratobasidiaceae</taxon>
        <taxon>Rhizoctonia</taxon>
        <taxon>Rhizoctonia solani AG-1</taxon>
    </lineage>
</organism>
<keyword evidence="7" id="KW-0906">Nuclear pore complex</keyword>
<comment type="subcellular location">
    <subcellularLocation>
        <location evidence="1">Nucleus</location>
        <location evidence="1">Nuclear pore complex</location>
    </subcellularLocation>
</comment>
<evidence type="ECO:0000313" key="13">
    <source>
        <dbReference type="Proteomes" id="UP000059188"/>
    </source>
</evidence>
<evidence type="ECO:0000256" key="8">
    <source>
        <dbReference type="ARBA" id="ARBA00023242"/>
    </source>
</evidence>
<keyword evidence="6" id="KW-0811">Translocation</keyword>
<evidence type="ECO:0000256" key="1">
    <source>
        <dbReference type="ARBA" id="ARBA00004567"/>
    </source>
</evidence>
<evidence type="ECO:0000256" key="7">
    <source>
        <dbReference type="ARBA" id="ARBA00023132"/>
    </source>
</evidence>
<feature type="compositionally biased region" description="Polar residues" evidence="11">
    <location>
        <begin position="36"/>
        <end position="60"/>
    </location>
</feature>
<comment type="similarity">
    <text evidence="2">Belongs to the GLE1 family.</text>
</comment>
<keyword evidence="8" id="KW-0539">Nucleus</keyword>
<evidence type="ECO:0000256" key="11">
    <source>
        <dbReference type="SAM" id="MobiDB-lite"/>
    </source>
</evidence>
<feature type="compositionally biased region" description="Acidic residues" evidence="11">
    <location>
        <begin position="63"/>
        <end position="76"/>
    </location>
</feature>
<evidence type="ECO:0000256" key="5">
    <source>
        <dbReference type="ARBA" id="ARBA00022927"/>
    </source>
</evidence>
<reference evidence="12 13" key="1">
    <citation type="submission" date="2014-11" db="EMBL/GenBank/DDBJ databases">
        <authorList>
            <person name="Wibberg Daniel"/>
        </authorList>
    </citation>
    <scope>NUCLEOTIDE SEQUENCE [LARGE SCALE GENOMIC DNA]</scope>
    <source>
        <strain evidence="12">Rhizoctonia solani AG1-IB 7/3/14</strain>
    </source>
</reference>
<dbReference type="Gene3D" id="1.25.40.510">
    <property type="entry name" value="GLE1-like"/>
    <property type="match status" value="1"/>
</dbReference>
<dbReference type="OrthoDB" id="420884at2759"/>
<dbReference type="PANTHER" id="PTHR12960:SF0">
    <property type="entry name" value="MRNA EXPORT FACTOR GLE1"/>
    <property type="match status" value="1"/>
</dbReference>
<dbReference type="Proteomes" id="UP000059188">
    <property type="component" value="Unassembled WGS sequence"/>
</dbReference>
<feature type="region of interest" description="Disordered" evidence="11">
    <location>
        <begin position="162"/>
        <end position="221"/>
    </location>
</feature>
<evidence type="ECO:0000256" key="6">
    <source>
        <dbReference type="ARBA" id="ARBA00023010"/>
    </source>
</evidence>
<evidence type="ECO:0000256" key="10">
    <source>
        <dbReference type="ARBA" id="ARBA00029983"/>
    </source>
</evidence>
<feature type="region of interest" description="Disordered" evidence="11">
    <location>
        <begin position="36"/>
        <end position="83"/>
    </location>
</feature>
<protein>
    <recommendedName>
        <fullName evidence="9">mRNA export factor GLE1</fullName>
    </recommendedName>
    <alternativeName>
        <fullName evidence="10">Nucleoporin GLE1</fullName>
    </alternativeName>
</protein>
<proteinExistence type="inferred from homology"/>
<dbReference type="GO" id="GO:0005737">
    <property type="term" value="C:cytoplasm"/>
    <property type="evidence" value="ECO:0007669"/>
    <property type="project" value="TreeGrafter"/>
</dbReference>
<dbReference type="InterPro" id="IPR012476">
    <property type="entry name" value="GLE1"/>
</dbReference>
<feature type="compositionally biased region" description="Basic and acidic residues" evidence="11">
    <location>
        <begin position="167"/>
        <end position="214"/>
    </location>
</feature>
<sequence length="363" mass="40487">MVIIPAERGVWKGHTTRLIHPTFSHTFPFRPFGLSTSVSGSPSPVQGTTRRPTNAYSIHNLTDDEEESSSSSESEEAQVLKFSHAGRDTSLTLSRALTRSSPNLNSEHGVDAFLNAVRLRSRADPIEEYRNAERAAIKSANPPTPSLPHLSQALTQSHLALQAKRNAGHEEERKKAELKTEEDGKRGEEDRKKKEKEDEDRKRKEKEGKEKEEKDEAEEQARIAAQQNEDLEKASKDAQTAQAAQASQTSALKKLTRAVEENAELKSVAGRSRRKLRTRVGQVTNSQSELDKLADAIHDIVSPSSPHPAPVYTVMLSAFSKYLLLQAETEVTAKLPTAYPLARPIWLVIARGHPKLWEIFWAR</sequence>
<evidence type="ECO:0000313" key="12">
    <source>
        <dbReference type="EMBL" id="CEL56163.1"/>
    </source>
</evidence>
<accession>A0A0B7FIV2</accession>
<dbReference type="GO" id="GO:0005543">
    <property type="term" value="F:phospholipid binding"/>
    <property type="evidence" value="ECO:0007669"/>
    <property type="project" value="TreeGrafter"/>
</dbReference>
<dbReference type="GO" id="GO:0000822">
    <property type="term" value="F:inositol hexakisphosphate binding"/>
    <property type="evidence" value="ECO:0007669"/>
    <property type="project" value="TreeGrafter"/>
</dbReference>
<keyword evidence="4" id="KW-0509">mRNA transport</keyword>
<dbReference type="Pfam" id="PF07817">
    <property type="entry name" value="GLE1"/>
    <property type="match status" value="1"/>
</dbReference>
<keyword evidence="5" id="KW-0653">Protein transport</keyword>
<dbReference type="PANTHER" id="PTHR12960">
    <property type="entry name" value="GLE-1-RELATED"/>
    <property type="match status" value="1"/>
</dbReference>
<keyword evidence="13" id="KW-1185">Reference proteome</keyword>
<dbReference type="STRING" id="1108050.A0A0B7FIV2"/>
<name>A0A0B7FIV2_THACB</name>
<dbReference type="GO" id="GO:0016973">
    <property type="term" value="P:poly(A)+ mRNA export from nucleus"/>
    <property type="evidence" value="ECO:0007669"/>
    <property type="project" value="InterPro"/>
</dbReference>
<dbReference type="GO" id="GO:0044614">
    <property type="term" value="C:nuclear pore cytoplasmic filaments"/>
    <property type="evidence" value="ECO:0007669"/>
    <property type="project" value="TreeGrafter"/>
</dbReference>
<evidence type="ECO:0000256" key="4">
    <source>
        <dbReference type="ARBA" id="ARBA00022816"/>
    </source>
</evidence>
<dbReference type="GO" id="GO:0015031">
    <property type="term" value="P:protein transport"/>
    <property type="evidence" value="ECO:0007669"/>
    <property type="project" value="UniProtKB-KW"/>
</dbReference>
<dbReference type="EMBL" id="LN679299">
    <property type="protein sequence ID" value="CEL56163.1"/>
    <property type="molecule type" value="Genomic_DNA"/>
</dbReference>
<dbReference type="AlphaFoldDB" id="A0A0B7FIV2"/>
<gene>
    <name evidence="12" type="ORF">RSOLAG1IB_11851</name>
</gene>
<dbReference type="GO" id="GO:0031369">
    <property type="term" value="F:translation initiation factor binding"/>
    <property type="evidence" value="ECO:0007669"/>
    <property type="project" value="TreeGrafter"/>
</dbReference>
<evidence type="ECO:0000256" key="2">
    <source>
        <dbReference type="ARBA" id="ARBA00011056"/>
    </source>
</evidence>
<evidence type="ECO:0000256" key="3">
    <source>
        <dbReference type="ARBA" id="ARBA00022448"/>
    </source>
</evidence>
<keyword evidence="3" id="KW-0813">Transport</keyword>
<dbReference type="InterPro" id="IPR038506">
    <property type="entry name" value="GLE1-like_sf"/>
</dbReference>
<evidence type="ECO:0000256" key="9">
    <source>
        <dbReference type="ARBA" id="ARBA00026227"/>
    </source>
</evidence>